<gene>
    <name evidence="1" type="ordered locus">GNIT_2290</name>
</gene>
<proteinExistence type="predicted"/>
<keyword evidence="2" id="KW-1185">Reference proteome</keyword>
<evidence type="ECO:0000313" key="2">
    <source>
        <dbReference type="Proteomes" id="UP000009282"/>
    </source>
</evidence>
<accession>G4QKT8</accession>
<protein>
    <submittedName>
        <fullName evidence="1">Uncharacterized protein</fullName>
    </submittedName>
</protein>
<organism evidence="1 2">
    <name type="scientific">Glaciecola nitratireducens (strain JCM 12485 / KCTC 12276 / FR1064)</name>
    <dbReference type="NCBI Taxonomy" id="1085623"/>
    <lineage>
        <taxon>Bacteria</taxon>
        <taxon>Pseudomonadati</taxon>
        <taxon>Pseudomonadota</taxon>
        <taxon>Gammaproteobacteria</taxon>
        <taxon>Alteromonadales</taxon>
        <taxon>Alteromonadaceae</taxon>
        <taxon>Brumicola</taxon>
    </lineage>
</organism>
<dbReference type="EMBL" id="CP003060">
    <property type="protein sequence ID" value="AEP30391.1"/>
    <property type="molecule type" value="Genomic_DNA"/>
</dbReference>
<reference evidence="1 2" key="1">
    <citation type="journal article" date="2011" name="J. Bacteriol.">
        <title>Complete genome sequence of seawater bacterium Glaciecola nitratireducens FR1064T.</title>
        <authorList>
            <person name="Bian F."/>
            <person name="Qin Q.L."/>
            <person name="Xie B.B."/>
            <person name="Shu Y.L."/>
            <person name="Zhang X.Y."/>
            <person name="Yu Y."/>
            <person name="Chen B."/>
            <person name="Chen X.L."/>
            <person name="Zhou B.C."/>
            <person name="Zhang Y.Z."/>
        </authorList>
    </citation>
    <scope>NUCLEOTIDE SEQUENCE [LARGE SCALE GENOMIC DNA]</scope>
    <source>
        <strain evidence="2">JCM 12485 / KCTC 12276 / FR1064</strain>
    </source>
</reference>
<dbReference type="Proteomes" id="UP000009282">
    <property type="component" value="Chromosome"/>
</dbReference>
<dbReference type="KEGG" id="gni:GNIT_2290"/>
<name>G4QKT8_GLANF</name>
<dbReference type="HOGENOM" id="CLU_3328374_0_0_6"/>
<dbReference type="STRING" id="1085623.GNIT_2290"/>
<dbReference type="AlphaFoldDB" id="G4QKT8"/>
<evidence type="ECO:0000313" key="1">
    <source>
        <dbReference type="EMBL" id="AEP30391.1"/>
    </source>
</evidence>
<sequence>MQFGCLLRYRLVFYLSFSINKDSQNLNLIKGFYDKVDE</sequence>